<keyword evidence="2" id="KW-1185">Reference proteome</keyword>
<dbReference type="EMBL" id="CAJVRL010000093">
    <property type="protein sequence ID" value="CAG8959883.1"/>
    <property type="molecule type" value="Genomic_DNA"/>
</dbReference>
<accession>A0A9N9L883</accession>
<name>A0A9N9L883_9HELO</name>
<organism evidence="1 2">
    <name type="scientific">Hymenoscyphus fraxineus</name>
    <dbReference type="NCBI Taxonomy" id="746836"/>
    <lineage>
        <taxon>Eukaryota</taxon>
        <taxon>Fungi</taxon>
        <taxon>Dikarya</taxon>
        <taxon>Ascomycota</taxon>
        <taxon>Pezizomycotina</taxon>
        <taxon>Leotiomycetes</taxon>
        <taxon>Helotiales</taxon>
        <taxon>Helotiaceae</taxon>
        <taxon>Hymenoscyphus</taxon>
    </lineage>
</organism>
<proteinExistence type="predicted"/>
<comment type="caution">
    <text evidence="1">The sequence shown here is derived from an EMBL/GenBank/DDBJ whole genome shotgun (WGS) entry which is preliminary data.</text>
</comment>
<evidence type="ECO:0000313" key="2">
    <source>
        <dbReference type="Proteomes" id="UP000696280"/>
    </source>
</evidence>
<gene>
    <name evidence="1" type="ORF">HYFRA_00013155</name>
</gene>
<sequence>MKKRAVKIGRGLNRQLFRNPQTAGTKMRRVEAASTAESALPEMSPRAIRNWAESAYKILEGSTRPIK</sequence>
<dbReference type="AlphaFoldDB" id="A0A9N9L883"/>
<protein>
    <submittedName>
        <fullName evidence="1">Uncharacterized protein</fullName>
    </submittedName>
</protein>
<evidence type="ECO:0000313" key="1">
    <source>
        <dbReference type="EMBL" id="CAG8959883.1"/>
    </source>
</evidence>
<reference evidence="1" key="1">
    <citation type="submission" date="2021-07" db="EMBL/GenBank/DDBJ databases">
        <authorList>
            <person name="Durling M."/>
        </authorList>
    </citation>
    <scope>NUCLEOTIDE SEQUENCE</scope>
</reference>
<dbReference type="Proteomes" id="UP000696280">
    <property type="component" value="Unassembled WGS sequence"/>
</dbReference>